<feature type="transmembrane region" description="Helical" evidence="2">
    <location>
        <begin position="110"/>
        <end position="132"/>
    </location>
</feature>
<accession>A0ABS9BX64</accession>
<dbReference type="Pfam" id="PF11860">
    <property type="entry name" value="Muramidase"/>
    <property type="match status" value="1"/>
</dbReference>
<comment type="caution">
    <text evidence="4">The sequence shown here is derived from an EMBL/GenBank/DDBJ whole genome shotgun (WGS) entry which is preliminary data.</text>
</comment>
<feature type="transmembrane region" description="Helical" evidence="2">
    <location>
        <begin position="12"/>
        <end position="33"/>
    </location>
</feature>
<evidence type="ECO:0000259" key="3">
    <source>
        <dbReference type="Pfam" id="PF11860"/>
    </source>
</evidence>
<keyword evidence="2" id="KW-0472">Membrane</keyword>
<proteinExistence type="predicted"/>
<feature type="region of interest" description="Disordered" evidence="1">
    <location>
        <begin position="258"/>
        <end position="325"/>
    </location>
</feature>
<gene>
    <name evidence="4" type="ORF">L0U89_16465</name>
</gene>
<feature type="transmembrane region" description="Helical" evidence="2">
    <location>
        <begin position="80"/>
        <end position="104"/>
    </location>
</feature>
<evidence type="ECO:0000256" key="2">
    <source>
        <dbReference type="SAM" id="Phobius"/>
    </source>
</evidence>
<evidence type="ECO:0000256" key="1">
    <source>
        <dbReference type="SAM" id="MobiDB-lite"/>
    </source>
</evidence>
<feature type="compositionally biased region" description="Acidic residues" evidence="1">
    <location>
        <begin position="292"/>
        <end position="307"/>
    </location>
</feature>
<keyword evidence="5" id="KW-1185">Reference proteome</keyword>
<dbReference type="Proteomes" id="UP001201449">
    <property type="component" value="Unassembled WGS sequence"/>
</dbReference>
<name>A0ABS9BX64_9BACT</name>
<dbReference type="EMBL" id="JAKEVZ010000014">
    <property type="protein sequence ID" value="MCF1752653.1"/>
    <property type="molecule type" value="Genomic_DNA"/>
</dbReference>
<evidence type="ECO:0000313" key="4">
    <source>
        <dbReference type="EMBL" id="MCF1752653.1"/>
    </source>
</evidence>
<feature type="domain" description="N-acetylmuramidase" evidence="3">
    <location>
        <begin position="384"/>
        <end position="589"/>
    </location>
</feature>
<feature type="transmembrane region" description="Helical" evidence="2">
    <location>
        <begin position="227"/>
        <end position="243"/>
    </location>
</feature>
<evidence type="ECO:0000313" key="5">
    <source>
        <dbReference type="Proteomes" id="UP001201449"/>
    </source>
</evidence>
<dbReference type="InterPro" id="IPR024408">
    <property type="entry name" value="Muramidase"/>
</dbReference>
<keyword evidence="2" id="KW-0812">Transmembrane</keyword>
<keyword evidence="2" id="KW-1133">Transmembrane helix</keyword>
<sequence>MNQLTQKKIRLIIKVAAVFALGIVATYGIYMALDSNDELQFLAYIIPALLVVGLLYAILVRHYRGEDEAGSYYVNKYHDVFFKGTIVFSIVLVALAMVYSFVMYLNQNNLFAIMGLLIMVVWIAVFMIYFVWSVYHYNINFGITDGEWKEIAKAKKEAREFGVDLPNSGVREPTHNPYRSQTFGLPPGTVRGMIAFTLLFGGISLLISSMGNTDVDPNLLQLRIQQFEFFETAFLMMIAFYFGDRSLKYFRERWRNPNAGTGSATPPSAPGEEMRASEQPGTGPRPSSQPEVMDELMEEDAEFEEEDKAFGLESSKPTAVPSGSPATELKNALMLSRGEEVPTTNLFPFVQIQDNINRKILNDDQIQEELENLANGPKKILLKMPVVKAVISVESSGRGHLSDGRAKILFEGHLFWKHVYNDIYSKLPKEGKTEDQLKAEAKEKIEVLSKSNPDILYKFWTRDYYKGGFGEYDRLNKAKAINEKAAVYSASWGLFQILGENLDHNIKSRNYADYKDFEKKQHENELYHFLDFLAFIMTKSHKGKKLYEYIQGEDESAYNWAAFAFGYNGQGYKANKYDIKLAESYAKFKKIYS</sequence>
<protein>
    <submittedName>
        <fullName evidence="4">N-acetylmuramidase family protein</fullName>
    </submittedName>
</protein>
<reference evidence="4 5" key="1">
    <citation type="submission" date="2022-01" db="EMBL/GenBank/DDBJ databases">
        <title>Mariniradius saccharolyticus sp. nov., isolated from sediment of a river.</title>
        <authorList>
            <person name="Liu H."/>
        </authorList>
    </citation>
    <scope>NUCLEOTIDE SEQUENCE [LARGE SCALE GENOMIC DNA]</scope>
    <source>
        <strain evidence="4 5">RY-2</strain>
    </source>
</reference>
<organism evidence="4 5">
    <name type="scientific">Mariniradius sediminis</name>
    <dbReference type="NCBI Taxonomy" id="2909237"/>
    <lineage>
        <taxon>Bacteria</taxon>
        <taxon>Pseudomonadati</taxon>
        <taxon>Bacteroidota</taxon>
        <taxon>Cytophagia</taxon>
        <taxon>Cytophagales</taxon>
        <taxon>Cyclobacteriaceae</taxon>
        <taxon>Mariniradius</taxon>
    </lineage>
</organism>
<feature type="transmembrane region" description="Helical" evidence="2">
    <location>
        <begin position="39"/>
        <end position="59"/>
    </location>
</feature>
<dbReference type="RefSeq" id="WP_234862515.1">
    <property type="nucleotide sequence ID" value="NZ_JAKEVZ010000014.1"/>
</dbReference>
<feature type="transmembrane region" description="Helical" evidence="2">
    <location>
        <begin position="188"/>
        <end position="207"/>
    </location>
</feature>